<keyword evidence="14" id="KW-1185">Reference proteome</keyword>
<dbReference type="Pfam" id="PF03544">
    <property type="entry name" value="TonB_C"/>
    <property type="match status" value="1"/>
</dbReference>
<dbReference type="GO" id="GO:0015031">
    <property type="term" value="P:protein transport"/>
    <property type="evidence" value="ECO:0007669"/>
    <property type="project" value="UniProtKB-KW"/>
</dbReference>
<dbReference type="RefSeq" id="WP_085464764.1">
    <property type="nucleotide sequence ID" value="NZ_FXBL01000004.1"/>
</dbReference>
<comment type="subcellular location">
    <subcellularLocation>
        <location evidence="1">Cell inner membrane</location>
        <topology evidence="1">Single-pass membrane protein</topology>
        <orientation evidence="1">Periplasmic side</orientation>
    </subcellularLocation>
</comment>
<evidence type="ECO:0000256" key="2">
    <source>
        <dbReference type="ARBA" id="ARBA00006555"/>
    </source>
</evidence>
<feature type="compositionally biased region" description="Pro residues" evidence="10">
    <location>
        <begin position="276"/>
        <end position="290"/>
    </location>
</feature>
<feature type="compositionally biased region" description="Basic and acidic residues" evidence="10">
    <location>
        <begin position="332"/>
        <end position="354"/>
    </location>
</feature>
<feature type="compositionally biased region" description="Basic and acidic residues" evidence="10">
    <location>
        <begin position="306"/>
        <end position="326"/>
    </location>
</feature>
<name>A0A1X7P0U1_9HYPH</name>
<comment type="similarity">
    <text evidence="2">Belongs to the TonB family.</text>
</comment>
<keyword evidence="6 11" id="KW-0812">Transmembrane</keyword>
<sequence>MIQWPSIQPAKTNGTEPEPVALPVEAASDVDGFRFEFPRLARDGESSGETSPDIAAPGVEVATPLARTRWNVAALAVSLVFHAVAVAGLGMLVWHEGVEAETDAISVEIFADPAPHPSDVASIAGDAEETQDAAAPADRPEPDAQDAERQAEVVEAPVTEQAEPPSADPVAPAPLPQFEPLPPLTEMEIAQTAPAAATTPESAADTDLAAATQDVSPPSQPAASSSEGAAMPRDVVREPAAEEPLEAEKTDEAKAEAPVLAARPSLESMLPAIAVPGPPLFPPEPAPPVPAKKADAPKTTSPVPVEIDRKAPAKAAHVERKAEPTRSAKAQEQSRKADTKLSRRAEKPERRERSSTAPTGGAKAKDKSRTASQAGSVASAAATSGDRDSYGRKVNGHVQRYKRYPDAAARGGMKGAVKVSISIGGSGNLASARVTSSSGYPVLDSEALATVRRAAPYPKPPASFGGTARFSLTLRYSR</sequence>
<dbReference type="PROSITE" id="PS52015">
    <property type="entry name" value="TONB_CTD"/>
    <property type="match status" value="1"/>
</dbReference>
<evidence type="ECO:0000256" key="9">
    <source>
        <dbReference type="ARBA" id="ARBA00023136"/>
    </source>
</evidence>
<feature type="compositionally biased region" description="Basic and acidic residues" evidence="10">
    <location>
        <begin position="234"/>
        <end position="255"/>
    </location>
</feature>
<dbReference type="InterPro" id="IPR051045">
    <property type="entry name" value="TonB-dependent_transducer"/>
</dbReference>
<organism evidence="13 14">
    <name type="scientific">Mesorhizobium australicum</name>
    <dbReference type="NCBI Taxonomy" id="536018"/>
    <lineage>
        <taxon>Bacteria</taxon>
        <taxon>Pseudomonadati</taxon>
        <taxon>Pseudomonadota</taxon>
        <taxon>Alphaproteobacteria</taxon>
        <taxon>Hyphomicrobiales</taxon>
        <taxon>Phyllobacteriaceae</taxon>
        <taxon>Mesorhizobium</taxon>
    </lineage>
</organism>
<evidence type="ECO:0000256" key="7">
    <source>
        <dbReference type="ARBA" id="ARBA00022927"/>
    </source>
</evidence>
<dbReference type="OrthoDB" id="8481221at2"/>
<feature type="compositionally biased region" description="Pro residues" evidence="10">
    <location>
        <begin position="171"/>
        <end position="183"/>
    </location>
</feature>
<feature type="region of interest" description="Disordered" evidence="10">
    <location>
        <begin position="272"/>
        <end position="397"/>
    </location>
</feature>
<dbReference type="InterPro" id="IPR006260">
    <property type="entry name" value="TonB/TolA_C"/>
</dbReference>
<feature type="domain" description="TonB C-terminal" evidence="12">
    <location>
        <begin position="389"/>
        <end position="478"/>
    </location>
</feature>
<evidence type="ECO:0000256" key="11">
    <source>
        <dbReference type="SAM" id="Phobius"/>
    </source>
</evidence>
<evidence type="ECO:0000256" key="5">
    <source>
        <dbReference type="ARBA" id="ARBA00022519"/>
    </source>
</evidence>
<evidence type="ECO:0000256" key="10">
    <source>
        <dbReference type="SAM" id="MobiDB-lite"/>
    </source>
</evidence>
<feature type="compositionally biased region" description="Low complexity" evidence="10">
    <location>
        <begin position="221"/>
        <end position="230"/>
    </location>
</feature>
<dbReference type="AlphaFoldDB" id="A0A1X7P0U1"/>
<dbReference type="GO" id="GO:0055085">
    <property type="term" value="P:transmembrane transport"/>
    <property type="evidence" value="ECO:0007669"/>
    <property type="project" value="InterPro"/>
</dbReference>
<gene>
    <name evidence="13" type="ORF">SAMN02982922_2868</name>
</gene>
<feature type="compositionally biased region" description="Low complexity" evidence="10">
    <location>
        <begin position="190"/>
        <end position="212"/>
    </location>
</feature>
<evidence type="ECO:0000259" key="12">
    <source>
        <dbReference type="PROSITE" id="PS52015"/>
    </source>
</evidence>
<keyword evidence="8 11" id="KW-1133">Transmembrane helix</keyword>
<evidence type="ECO:0000313" key="13">
    <source>
        <dbReference type="EMBL" id="SMH43318.1"/>
    </source>
</evidence>
<evidence type="ECO:0000313" key="14">
    <source>
        <dbReference type="Proteomes" id="UP000193083"/>
    </source>
</evidence>
<keyword evidence="3" id="KW-0813">Transport</keyword>
<dbReference type="NCBIfam" id="TIGR01352">
    <property type="entry name" value="tonB_Cterm"/>
    <property type="match status" value="1"/>
</dbReference>
<accession>A0A1X7P0U1</accession>
<dbReference type="PANTHER" id="PTHR33446:SF2">
    <property type="entry name" value="PROTEIN TONB"/>
    <property type="match status" value="1"/>
</dbReference>
<keyword evidence="5" id="KW-0997">Cell inner membrane</keyword>
<dbReference type="Proteomes" id="UP000193083">
    <property type="component" value="Unassembled WGS sequence"/>
</dbReference>
<dbReference type="InterPro" id="IPR037682">
    <property type="entry name" value="TonB_C"/>
</dbReference>
<evidence type="ECO:0000256" key="6">
    <source>
        <dbReference type="ARBA" id="ARBA00022692"/>
    </source>
</evidence>
<keyword evidence="9 11" id="KW-0472">Membrane</keyword>
<keyword evidence="7" id="KW-0653">Protein transport</keyword>
<feature type="transmembrane region" description="Helical" evidence="11">
    <location>
        <begin position="72"/>
        <end position="94"/>
    </location>
</feature>
<proteinExistence type="inferred from homology"/>
<dbReference type="GO" id="GO:0031992">
    <property type="term" value="F:energy transducer activity"/>
    <property type="evidence" value="ECO:0007669"/>
    <property type="project" value="TreeGrafter"/>
</dbReference>
<evidence type="ECO:0000256" key="8">
    <source>
        <dbReference type="ARBA" id="ARBA00022989"/>
    </source>
</evidence>
<dbReference type="Gene3D" id="3.30.1150.10">
    <property type="match status" value="1"/>
</dbReference>
<dbReference type="EMBL" id="FXBL01000004">
    <property type="protein sequence ID" value="SMH43318.1"/>
    <property type="molecule type" value="Genomic_DNA"/>
</dbReference>
<dbReference type="PANTHER" id="PTHR33446">
    <property type="entry name" value="PROTEIN TONB-RELATED"/>
    <property type="match status" value="1"/>
</dbReference>
<dbReference type="SUPFAM" id="SSF74653">
    <property type="entry name" value="TolA/TonB C-terminal domain"/>
    <property type="match status" value="1"/>
</dbReference>
<evidence type="ECO:0000256" key="1">
    <source>
        <dbReference type="ARBA" id="ARBA00004383"/>
    </source>
</evidence>
<feature type="compositionally biased region" description="Basic and acidic residues" evidence="10">
    <location>
        <begin position="138"/>
        <end position="152"/>
    </location>
</feature>
<reference evidence="14" key="1">
    <citation type="submission" date="2017-04" db="EMBL/GenBank/DDBJ databases">
        <authorList>
            <person name="Varghese N."/>
            <person name="Submissions S."/>
        </authorList>
    </citation>
    <scope>NUCLEOTIDE SEQUENCE [LARGE SCALE GENOMIC DNA]</scope>
    <source>
        <strain evidence="14">B5P</strain>
    </source>
</reference>
<dbReference type="GO" id="GO:0098797">
    <property type="term" value="C:plasma membrane protein complex"/>
    <property type="evidence" value="ECO:0007669"/>
    <property type="project" value="TreeGrafter"/>
</dbReference>
<feature type="region of interest" description="Disordered" evidence="10">
    <location>
        <begin position="126"/>
        <end position="260"/>
    </location>
</feature>
<feature type="compositionally biased region" description="Low complexity" evidence="10">
    <location>
        <begin position="370"/>
        <end position="384"/>
    </location>
</feature>
<evidence type="ECO:0000256" key="4">
    <source>
        <dbReference type="ARBA" id="ARBA00022475"/>
    </source>
</evidence>
<protein>
    <submittedName>
        <fullName evidence="13">TonB protein C-terminal</fullName>
    </submittedName>
</protein>
<keyword evidence="4" id="KW-1003">Cell membrane</keyword>
<evidence type="ECO:0000256" key="3">
    <source>
        <dbReference type="ARBA" id="ARBA00022448"/>
    </source>
</evidence>